<name>B9T4Q1_RICCO</name>
<dbReference type="InParanoid" id="B9T4Q1"/>
<dbReference type="AlphaFoldDB" id="B9T4Q1"/>
<keyword evidence="3" id="KW-1185">Reference proteome</keyword>
<organism evidence="2 3">
    <name type="scientific">Ricinus communis</name>
    <name type="common">Castor bean</name>
    <dbReference type="NCBI Taxonomy" id="3988"/>
    <lineage>
        <taxon>Eukaryota</taxon>
        <taxon>Viridiplantae</taxon>
        <taxon>Streptophyta</taxon>
        <taxon>Embryophyta</taxon>
        <taxon>Tracheophyta</taxon>
        <taxon>Spermatophyta</taxon>
        <taxon>Magnoliopsida</taxon>
        <taxon>eudicotyledons</taxon>
        <taxon>Gunneridae</taxon>
        <taxon>Pentapetalae</taxon>
        <taxon>rosids</taxon>
        <taxon>fabids</taxon>
        <taxon>Malpighiales</taxon>
        <taxon>Euphorbiaceae</taxon>
        <taxon>Acalyphoideae</taxon>
        <taxon>Acalypheae</taxon>
        <taxon>Ricinus</taxon>
    </lineage>
</organism>
<evidence type="ECO:0000313" key="3">
    <source>
        <dbReference type="Proteomes" id="UP000008311"/>
    </source>
</evidence>
<sequence length="85" mass="9681">MFNIAEGLRRLSSQTEKTSIEEGTTAEKKRKDKASESENLFSSIDEERQENKIKIEQLKLTEEMVEEKGAKSAKVFETTKKGKKA</sequence>
<accession>B9T4Q1</accession>
<evidence type="ECO:0000313" key="2">
    <source>
        <dbReference type="EMBL" id="EEF29160.1"/>
    </source>
</evidence>
<proteinExistence type="predicted"/>
<protein>
    <submittedName>
        <fullName evidence="2">Uncharacterized protein</fullName>
    </submittedName>
</protein>
<feature type="compositionally biased region" description="Basic and acidic residues" evidence="1">
    <location>
        <begin position="25"/>
        <end position="36"/>
    </location>
</feature>
<evidence type="ECO:0000256" key="1">
    <source>
        <dbReference type="SAM" id="MobiDB-lite"/>
    </source>
</evidence>
<feature type="region of interest" description="Disordered" evidence="1">
    <location>
        <begin position="1"/>
        <end position="48"/>
    </location>
</feature>
<dbReference type="EMBL" id="EQ974483">
    <property type="protein sequence ID" value="EEF29160.1"/>
    <property type="molecule type" value="Genomic_DNA"/>
</dbReference>
<dbReference type="Proteomes" id="UP000008311">
    <property type="component" value="Unassembled WGS sequence"/>
</dbReference>
<reference evidence="3" key="1">
    <citation type="journal article" date="2010" name="Nat. Biotechnol.">
        <title>Draft genome sequence of the oilseed species Ricinus communis.</title>
        <authorList>
            <person name="Chan A.P."/>
            <person name="Crabtree J."/>
            <person name="Zhao Q."/>
            <person name="Lorenzi H."/>
            <person name="Orvis J."/>
            <person name="Puiu D."/>
            <person name="Melake-Berhan A."/>
            <person name="Jones K.M."/>
            <person name="Redman J."/>
            <person name="Chen G."/>
            <person name="Cahoon E.B."/>
            <person name="Gedil M."/>
            <person name="Stanke M."/>
            <person name="Haas B.J."/>
            <person name="Wortman J.R."/>
            <person name="Fraser-Liggett C.M."/>
            <person name="Ravel J."/>
            <person name="Rabinowicz P.D."/>
        </authorList>
    </citation>
    <scope>NUCLEOTIDE SEQUENCE [LARGE SCALE GENOMIC DNA]</scope>
    <source>
        <strain evidence="3">cv. Hale</strain>
    </source>
</reference>
<gene>
    <name evidence="2" type="ORF">RCOM_0546010</name>
</gene>